<feature type="non-terminal residue" evidence="1">
    <location>
        <position position="76"/>
    </location>
</feature>
<dbReference type="EMBL" id="GETE01000417">
    <property type="protein sequence ID" value="JAT79122.1"/>
    <property type="molecule type" value="Transcribed_RNA"/>
</dbReference>
<reference evidence="1" key="1">
    <citation type="submission" date="2016-07" db="EMBL/GenBank/DDBJ databases">
        <title>Salivary Glands transcriptome analysis on engorged females of Ornithodoros brasiliensis (Acari:Argasidae).</title>
        <authorList>
            <person name="Simons S.M."/>
            <person name="Carvalho E."/>
            <person name="Junqueira-de-Azevedo I."/>
            <person name="Ho P.L."/>
            <person name="Giovanni D."/>
            <person name="Mendonca R."/>
            <person name="Onofrio V."/>
            <person name="Landulfo G."/>
            <person name="Ramirez D."/>
            <person name="Barros-Battesti D."/>
        </authorList>
    </citation>
    <scope>NUCLEOTIDE SEQUENCE</scope>
    <source>
        <strain evidence="1">Female</strain>
        <tissue evidence="1">Salivary gland</tissue>
    </source>
</reference>
<sequence>TGLQCKQVHDTNIDAFSFEELCSLHGFVQRYPRRDDQHFVVITLDDHLCFADLEVLVVLVKDRRFRAGGTNEGNPT</sequence>
<feature type="non-terminal residue" evidence="1">
    <location>
        <position position="1"/>
    </location>
</feature>
<dbReference type="AlphaFoldDB" id="A0A1D2AIV2"/>
<evidence type="ECO:0000313" key="1">
    <source>
        <dbReference type="EMBL" id="JAT79122.1"/>
    </source>
</evidence>
<organism evidence="1">
    <name type="scientific">Ornithodoros brasiliensis</name>
    <name type="common">Mouro tick</name>
    <dbReference type="NCBI Taxonomy" id="888526"/>
    <lineage>
        <taxon>Eukaryota</taxon>
        <taxon>Metazoa</taxon>
        <taxon>Ecdysozoa</taxon>
        <taxon>Arthropoda</taxon>
        <taxon>Chelicerata</taxon>
        <taxon>Arachnida</taxon>
        <taxon>Acari</taxon>
        <taxon>Parasitiformes</taxon>
        <taxon>Ixodida</taxon>
        <taxon>Ixodoidea</taxon>
        <taxon>Argasidae</taxon>
        <taxon>Ornithodorinae</taxon>
        <taxon>Ornithodoros</taxon>
    </lineage>
</organism>
<proteinExistence type="predicted"/>
<accession>A0A1D2AIV2</accession>
<name>A0A1D2AIV2_ORNBR</name>
<protein>
    <submittedName>
        <fullName evidence="1">Transketolase isoform 2</fullName>
    </submittedName>
</protein>